<dbReference type="Proteomes" id="UP000316096">
    <property type="component" value="Unassembled WGS sequence"/>
</dbReference>
<dbReference type="InterPro" id="IPR045425">
    <property type="entry name" value="DUF6508"/>
</dbReference>
<dbReference type="RefSeq" id="WP_141957302.1">
    <property type="nucleotide sequence ID" value="NZ_VFOZ01000001.1"/>
</dbReference>
<dbReference type="OrthoDB" id="6194521at2"/>
<dbReference type="SMART" id="SM00506">
    <property type="entry name" value="A1pp"/>
    <property type="match status" value="1"/>
</dbReference>
<dbReference type="PROSITE" id="PS51154">
    <property type="entry name" value="MACRO"/>
    <property type="match status" value="1"/>
</dbReference>
<dbReference type="PANTHER" id="PTHR11106">
    <property type="entry name" value="GANGLIOSIDE INDUCED DIFFERENTIATION ASSOCIATED PROTEIN 2-RELATED"/>
    <property type="match status" value="1"/>
</dbReference>
<keyword evidence="3" id="KW-1185">Reference proteome</keyword>
<accession>A0A543CNR9</accession>
<dbReference type="Gene3D" id="3.40.220.10">
    <property type="entry name" value="Leucine Aminopeptidase, subunit E, domain 1"/>
    <property type="match status" value="1"/>
</dbReference>
<sequence length="318" mass="33155">MAAIEVVLGDITREQTDAVVTAANESLMGGGGVDGAIHRAAGPRLAEAGAAIGPCPPGDARATPAFDLGPPVRHVIHTVGPRWEGGAHGEADVLASCYRRCLRLADELGVRSIAFPAIATGVHGFPAEEAARVAVSAIASASTSVRQVRLIAFDETTRDLLAAELARSTSRAADSTLLAQLDTTAEGADAWGRLVAVAGEFAALPQADGDFHWTPTTERPDGVITVGYPVYGERVQRARRALVDVGAVTPAYPWMDQYPLTVPDDGVLPPADAIRIATATVRGERFCDGTIGQALEQGTLQAVLTSLSTWYRTRATGG</sequence>
<dbReference type="InterPro" id="IPR002589">
    <property type="entry name" value="Macro_dom"/>
</dbReference>
<dbReference type="Pfam" id="PF01661">
    <property type="entry name" value="Macro"/>
    <property type="match status" value="1"/>
</dbReference>
<gene>
    <name evidence="2" type="ORF">FB559_4370</name>
</gene>
<evidence type="ECO:0000259" key="1">
    <source>
        <dbReference type="PROSITE" id="PS51154"/>
    </source>
</evidence>
<evidence type="ECO:0000313" key="2">
    <source>
        <dbReference type="EMBL" id="TQL98739.1"/>
    </source>
</evidence>
<dbReference type="AlphaFoldDB" id="A0A543CNR9"/>
<proteinExistence type="predicted"/>
<dbReference type="Pfam" id="PF20118">
    <property type="entry name" value="DUF6508"/>
    <property type="match status" value="1"/>
</dbReference>
<feature type="domain" description="Macro" evidence="1">
    <location>
        <begin position="1"/>
        <end position="169"/>
    </location>
</feature>
<comment type="caution">
    <text evidence="2">The sequence shown here is derived from an EMBL/GenBank/DDBJ whole genome shotgun (WGS) entry which is preliminary data.</text>
</comment>
<protein>
    <submittedName>
        <fullName evidence="2">O-acetyl-ADP-ribose deacetylase (Regulator of RNase III)</fullName>
    </submittedName>
</protein>
<dbReference type="EMBL" id="VFOZ01000001">
    <property type="protein sequence ID" value="TQL98739.1"/>
    <property type="molecule type" value="Genomic_DNA"/>
</dbReference>
<evidence type="ECO:0000313" key="3">
    <source>
        <dbReference type="Proteomes" id="UP000316096"/>
    </source>
</evidence>
<dbReference type="SUPFAM" id="SSF52949">
    <property type="entry name" value="Macro domain-like"/>
    <property type="match status" value="1"/>
</dbReference>
<reference evidence="2 3" key="1">
    <citation type="submission" date="2019-06" db="EMBL/GenBank/DDBJ databases">
        <title>Sequencing the genomes of 1000 actinobacteria strains.</title>
        <authorList>
            <person name="Klenk H.-P."/>
        </authorList>
    </citation>
    <scope>NUCLEOTIDE SEQUENCE [LARGE SCALE GENOMIC DNA]</scope>
    <source>
        <strain evidence="2 3">DSM 102200</strain>
    </source>
</reference>
<organism evidence="2 3">
    <name type="scientific">Actinoallomurus bryophytorum</name>
    <dbReference type="NCBI Taxonomy" id="1490222"/>
    <lineage>
        <taxon>Bacteria</taxon>
        <taxon>Bacillati</taxon>
        <taxon>Actinomycetota</taxon>
        <taxon>Actinomycetes</taxon>
        <taxon>Streptosporangiales</taxon>
        <taxon>Thermomonosporaceae</taxon>
        <taxon>Actinoallomurus</taxon>
    </lineage>
</organism>
<dbReference type="InterPro" id="IPR043472">
    <property type="entry name" value="Macro_dom-like"/>
</dbReference>
<dbReference type="CDD" id="cd02908">
    <property type="entry name" value="Macro_OAADPr_deacetylase"/>
    <property type="match status" value="1"/>
</dbReference>
<name>A0A543CNR9_9ACTN</name>
<dbReference type="PANTHER" id="PTHR11106:SF27">
    <property type="entry name" value="MACRO DOMAIN-CONTAINING PROTEIN"/>
    <property type="match status" value="1"/>
</dbReference>